<feature type="non-terminal residue" evidence="2">
    <location>
        <position position="34"/>
    </location>
</feature>
<reference evidence="2" key="1">
    <citation type="journal article" date="2020" name="ISME J.">
        <title>Gammaproteobacteria mediating utilization of methyl-, sulfur- and petroleum organic compounds in deep ocean hydrothermal plumes.</title>
        <authorList>
            <person name="Zhou Z."/>
            <person name="Liu Y."/>
            <person name="Pan J."/>
            <person name="Cron B.R."/>
            <person name="Toner B.M."/>
            <person name="Anantharaman K."/>
            <person name="Breier J.A."/>
            <person name="Dick G.J."/>
            <person name="Li M."/>
        </authorList>
    </citation>
    <scope>NUCLEOTIDE SEQUENCE</scope>
    <source>
        <strain evidence="2">SZUA-1523</strain>
    </source>
</reference>
<dbReference type="InterPro" id="IPR002761">
    <property type="entry name" value="Diphthami_syn_dom"/>
</dbReference>
<dbReference type="EMBL" id="DQVR01000055">
    <property type="protein sequence ID" value="HIQ23913.1"/>
    <property type="molecule type" value="Genomic_DNA"/>
</dbReference>
<evidence type="ECO:0000259" key="1">
    <source>
        <dbReference type="Pfam" id="PF01902"/>
    </source>
</evidence>
<comment type="caution">
    <text evidence="2">The sequence shown here is derived from an EMBL/GenBank/DDBJ whole genome shotgun (WGS) entry which is preliminary data.</text>
</comment>
<sequence length="34" mass="3748">MRACSMFSGGKDSTYALHWAALHGFDVCCLLSLR</sequence>
<organism evidence="2 3">
    <name type="scientific">Pyrodictium delaneyi</name>
    <dbReference type="NCBI Taxonomy" id="1273541"/>
    <lineage>
        <taxon>Archaea</taxon>
        <taxon>Thermoproteota</taxon>
        <taxon>Thermoprotei</taxon>
        <taxon>Desulfurococcales</taxon>
        <taxon>Pyrodictiaceae</taxon>
        <taxon>Pyrodictium</taxon>
    </lineage>
</organism>
<protein>
    <submittedName>
        <fullName evidence="2">ATP-binding protein</fullName>
    </submittedName>
</protein>
<proteinExistence type="predicted"/>
<name>A0A833EB51_9CREN</name>
<keyword evidence="2" id="KW-0067">ATP-binding</keyword>
<dbReference type="SUPFAM" id="SSF52402">
    <property type="entry name" value="Adenine nucleotide alpha hydrolases-like"/>
    <property type="match status" value="1"/>
</dbReference>
<accession>A0A833EB51</accession>
<dbReference type="Pfam" id="PF01902">
    <property type="entry name" value="Diphthami_syn_2"/>
    <property type="match status" value="1"/>
</dbReference>
<keyword evidence="2" id="KW-0547">Nucleotide-binding</keyword>
<dbReference type="InterPro" id="IPR014729">
    <property type="entry name" value="Rossmann-like_a/b/a_fold"/>
</dbReference>
<dbReference type="AlphaFoldDB" id="A0A833EB51"/>
<evidence type="ECO:0000313" key="3">
    <source>
        <dbReference type="Proteomes" id="UP000600071"/>
    </source>
</evidence>
<dbReference type="Gene3D" id="3.40.50.620">
    <property type="entry name" value="HUPs"/>
    <property type="match status" value="1"/>
</dbReference>
<gene>
    <name evidence="2" type="ORF">EYH50_02560</name>
</gene>
<dbReference type="Proteomes" id="UP000600071">
    <property type="component" value="Unassembled WGS sequence"/>
</dbReference>
<evidence type="ECO:0000313" key="2">
    <source>
        <dbReference type="EMBL" id="HIQ23913.1"/>
    </source>
</evidence>
<feature type="domain" description="Diphthamide synthase" evidence="1">
    <location>
        <begin position="1"/>
        <end position="32"/>
    </location>
</feature>
<dbReference type="GO" id="GO:0005524">
    <property type="term" value="F:ATP binding"/>
    <property type="evidence" value="ECO:0007669"/>
    <property type="project" value="UniProtKB-KW"/>
</dbReference>